<gene>
    <name evidence="1" type="ORF">ING2E5A_1231</name>
</gene>
<name>A0A1G4G6I6_9BACT</name>
<dbReference type="InterPro" id="IPR043769">
    <property type="entry name" value="DUF5715"/>
</dbReference>
<dbReference type="Proteomes" id="UP000178485">
    <property type="component" value="Chromosome i"/>
</dbReference>
<sequence length="231" mass="26541">MRSFRRGVLLLSLFLIVCCGRDKTSGNAEGSELPKTARGIPLERKRRFTGNYNREFNDLQDLHLKAALAAGISPLASRDDTLKLANELVRLPNELELYKMYELTHSIPFLVPSAAQLFIDIAQNFRDSLYSKELPLYRLYVSSLLRTDEDLSRLTRGNINASENSAHRYGTTFDISWKLFNPVMPDSTHRVPPERLKLVLAQVLFDLKGQQRCYVKHERKQACFHITVRTE</sequence>
<evidence type="ECO:0000313" key="1">
    <source>
        <dbReference type="EMBL" id="SCM57207.1"/>
    </source>
</evidence>
<evidence type="ECO:0000313" key="2">
    <source>
        <dbReference type="Proteomes" id="UP000178485"/>
    </source>
</evidence>
<accession>A0A1G4G6I6</accession>
<dbReference type="Pfam" id="PF18979">
    <property type="entry name" value="DUF5715"/>
    <property type="match status" value="1"/>
</dbReference>
<dbReference type="AlphaFoldDB" id="A0A1G4G6I6"/>
<dbReference type="STRING" id="1642646.ING2E5A_1231"/>
<dbReference type="EMBL" id="LT608328">
    <property type="protein sequence ID" value="SCM57207.1"/>
    <property type="molecule type" value="Genomic_DNA"/>
</dbReference>
<dbReference type="RefSeq" id="WP_071138223.1">
    <property type="nucleotide sequence ID" value="NZ_DUQN01000029.1"/>
</dbReference>
<organism evidence="1 2">
    <name type="scientific">Petrimonas mucosa</name>
    <dbReference type="NCBI Taxonomy" id="1642646"/>
    <lineage>
        <taxon>Bacteria</taxon>
        <taxon>Pseudomonadati</taxon>
        <taxon>Bacteroidota</taxon>
        <taxon>Bacteroidia</taxon>
        <taxon>Bacteroidales</taxon>
        <taxon>Dysgonomonadaceae</taxon>
        <taxon>Petrimonas</taxon>
    </lineage>
</organism>
<reference evidence="1 2" key="1">
    <citation type="submission" date="2016-08" db="EMBL/GenBank/DDBJ databases">
        <authorList>
            <person name="Seilhamer J.J."/>
        </authorList>
    </citation>
    <scope>NUCLEOTIDE SEQUENCE [LARGE SCALE GENOMIC DNA]</scope>
    <source>
        <strain evidence="1">ING2-E5A</strain>
    </source>
</reference>
<keyword evidence="2" id="KW-1185">Reference proteome</keyword>
<dbReference type="KEGG" id="pmuc:ING2E5A_1231"/>
<protein>
    <submittedName>
        <fullName evidence="1">Uncharacterized protein</fullName>
    </submittedName>
</protein>
<proteinExistence type="predicted"/>